<keyword evidence="11 12" id="KW-0472">Membrane</keyword>
<dbReference type="CDD" id="cd12913">
    <property type="entry name" value="PDC1_MCP_like"/>
    <property type="match status" value="1"/>
</dbReference>
<evidence type="ECO:0000256" key="8">
    <source>
        <dbReference type="ARBA" id="ARBA00022840"/>
    </source>
</evidence>
<evidence type="ECO:0000256" key="7">
    <source>
        <dbReference type="ARBA" id="ARBA00022777"/>
    </source>
</evidence>
<evidence type="ECO:0000256" key="9">
    <source>
        <dbReference type="ARBA" id="ARBA00022989"/>
    </source>
</evidence>
<dbReference type="SMART" id="SM00304">
    <property type="entry name" value="HAMP"/>
    <property type="match status" value="1"/>
</dbReference>
<dbReference type="InterPro" id="IPR013767">
    <property type="entry name" value="PAS_fold"/>
</dbReference>
<dbReference type="SUPFAM" id="SSF55785">
    <property type="entry name" value="PYP-like sensor domain (PAS domain)"/>
    <property type="match status" value="2"/>
</dbReference>
<dbReference type="SUPFAM" id="SSF103190">
    <property type="entry name" value="Sensory domain-like"/>
    <property type="match status" value="1"/>
</dbReference>
<dbReference type="Pfam" id="PF07730">
    <property type="entry name" value="HisKA_3"/>
    <property type="match status" value="1"/>
</dbReference>
<dbReference type="Gene3D" id="3.30.565.10">
    <property type="entry name" value="Histidine kinase-like ATPase, C-terminal domain"/>
    <property type="match status" value="1"/>
</dbReference>
<dbReference type="PANTHER" id="PTHR24421:SF62">
    <property type="entry name" value="SENSORY TRANSDUCTION HISTIDINE KINASE"/>
    <property type="match status" value="1"/>
</dbReference>
<dbReference type="PANTHER" id="PTHR24421">
    <property type="entry name" value="NITRATE/NITRITE SENSOR PROTEIN NARX-RELATED"/>
    <property type="match status" value="1"/>
</dbReference>
<feature type="transmembrane region" description="Helical" evidence="12">
    <location>
        <begin position="12"/>
        <end position="36"/>
    </location>
</feature>
<evidence type="ECO:0000313" key="16">
    <source>
        <dbReference type="EMBL" id="RUT03414.1"/>
    </source>
</evidence>
<proteinExistence type="predicted"/>
<dbReference type="GO" id="GO:0005524">
    <property type="term" value="F:ATP binding"/>
    <property type="evidence" value="ECO:0007669"/>
    <property type="project" value="UniProtKB-KW"/>
</dbReference>
<keyword evidence="8" id="KW-0067">ATP-binding</keyword>
<reference evidence="16" key="1">
    <citation type="submission" date="2018-12" db="EMBL/GenBank/DDBJ databases">
        <authorList>
            <person name="Will S."/>
            <person name="Neumann-Schaal M."/>
            <person name="Henke P."/>
        </authorList>
    </citation>
    <scope>NUCLEOTIDE SEQUENCE</scope>
    <source>
        <strain evidence="16">PCC 7102</strain>
    </source>
</reference>
<dbReference type="Gene3D" id="1.20.5.1930">
    <property type="match status" value="1"/>
</dbReference>
<dbReference type="OrthoDB" id="447151at2"/>
<keyword evidence="7" id="KW-0418">Kinase</keyword>
<evidence type="ECO:0000256" key="6">
    <source>
        <dbReference type="ARBA" id="ARBA00022741"/>
    </source>
</evidence>
<dbReference type="PROSITE" id="PS50113">
    <property type="entry name" value="PAC"/>
    <property type="match status" value="1"/>
</dbReference>
<evidence type="ECO:0000313" key="17">
    <source>
        <dbReference type="Proteomes" id="UP000271624"/>
    </source>
</evidence>
<dbReference type="Proteomes" id="UP000271624">
    <property type="component" value="Unassembled WGS sequence"/>
</dbReference>
<evidence type="ECO:0000259" key="13">
    <source>
        <dbReference type="PROSITE" id="PS50112"/>
    </source>
</evidence>
<dbReference type="InterPro" id="IPR000014">
    <property type="entry name" value="PAS"/>
</dbReference>
<keyword evidence="5 12" id="KW-0812">Transmembrane</keyword>
<name>A0A3S1CIJ6_9CYAN</name>
<reference evidence="16" key="2">
    <citation type="journal article" date="2019" name="Genome Biol. Evol.">
        <title>Day and night: Metabolic profiles and evolutionary relationships of six axenic non-marine cyanobacteria.</title>
        <authorList>
            <person name="Will S.E."/>
            <person name="Henke P."/>
            <person name="Boedeker C."/>
            <person name="Huang S."/>
            <person name="Brinkmann H."/>
            <person name="Rohde M."/>
            <person name="Jarek M."/>
            <person name="Friedl T."/>
            <person name="Seufert S."/>
            <person name="Schumacher M."/>
            <person name="Overmann J."/>
            <person name="Neumann-Schaal M."/>
            <person name="Petersen J."/>
        </authorList>
    </citation>
    <scope>NUCLEOTIDE SEQUENCE [LARGE SCALE GENOMIC DNA]</scope>
    <source>
        <strain evidence="16">PCC 7102</strain>
    </source>
</reference>
<evidence type="ECO:0000259" key="15">
    <source>
        <dbReference type="PROSITE" id="PS50885"/>
    </source>
</evidence>
<dbReference type="AlphaFoldDB" id="A0A3S1CIJ6"/>
<evidence type="ECO:0000259" key="14">
    <source>
        <dbReference type="PROSITE" id="PS50113"/>
    </source>
</evidence>
<dbReference type="InterPro" id="IPR050482">
    <property type="entry name" value="Sensor_HK_TwoCompSys"/>
</dbReference>
<dbReference type="Pfam" id="PF00672">
    <property type="entry name" value="HAMP"/>
    <property type="match status" value="1"/>
</dbReference>
<evidence type="ECO:0000256" key="2">
    <source>
        <dbReference type="ARBA" id="ARBA00022475"/>
    </source>
</evidence>
<keyword evidence="3" id="KW-0597">Phosphoprotein</keyword>
<keyword evidence="10" id="KW-0902">Two-component regulatory system</keyword>
<evidence type="ECO:0000256" key="4">
    <source>
        <dbReference type="ARBA" id="ARBA00022679"/>
    </source>
</evidence>
<dbReference type="Pfam" id="PF13188">
    <property type="entry name" value="PAS_8"/>
    <property type="match status" value="1"/>
</dbReference>
<dbReference type="InterPro" id="IPR003660">
    <property type="entry name" value="HAMP_dom"/>
</dbReference>
<dbReference type="Gene3D" id="6.10.340.10">
    <property type="match status" value="1"/>
</dbReference>
<evidence type="ECO:0008006" key="18">
    <source>
        <dbReference type="Google" id="ProtNLM"/>
    </source>
</evidence>
<protein>
    <recommendedName>
        <fullName evidence="18">Histidine kinase</fullName>
    </recommendedName>
</protein>
<feature type="domain" description="HAMP" evidence="15">
    <location>
        <begin position="376"/>
        <end position="428"/>
    </location>
</feature>
<dbReference type="RefSeq" id="WP_127083389.1">
    <property type="nucleotide sequence ID" value="NZ_RSCL01000013.1"/>
</dbReference>
<dbReference type="PROSITE" id="PS50885">
    <property type="entry name" value="HAMP"/>
    <property type="match status" value="1"/>
</dbReference>
<dbReference type="InterPro" id="IPR036890">
    <property type="entry name" value="HATPase_C_sf"/>
</dbReference>
<dbReference type="SMART" id="SM00091">
    <property type="entry name" value="PAS"/>
    <property type="match status" value="2"/>
</dbReference>
<dbReference type="Pfam" id="PF02743">
    <property type="entry name" value="dCache_1"/>
    <property type="match status" value="1"/>
</dbReference>
<feature type="domain" description="PAS" evidence="13">
    <location>
        <begin position="590"/>
        <end position="632"/>
    </location>
</feature>
<dbReference type="CDD" id="cd00130">
    <property type="entry name" value="PAS"/>
    <property type="match status" value="1"/>
</dbReference>
<feature type="transmembrane region" description="Helical" evidence="12">
    <location>
        <begin position="355"/>
        <end position="378"/>
    </location>
</feature>
<evidence type="ECO:0000256" key="1">
    <source>
        <dbReference type="ARBA" id="ARBA00004651"/>
    </source>
</evidence>
<dbReference type="InterPro" id="IPR003594">
    <property type="entry name" value="HATPase_dom"/>
</dbReference>
<sequence>MKLSTILSKLSLSTILIVPFVLQIFMAVGLTGYFSFRNGQKAVNDIAERLLSEISLRVEQNLQTYLDTPHQINQSNLTNIQLGKLDVQNFGDLERYFFYKLKQYNNISLIGFANTNKEFISAERHYSDNSLTIRVSGKSTNYELRTYKTDSQGRRLNIIAADTGKNYNPHIRPWYINPVKASNQSWGEIYPHIGGKILYLGAGQPVYNNGKLQGVLLSNINLLKVGNFLRSLKVGKTGQSFIIERSGKLVATSSIEKPFSFKDILAAKKPEDKVKQIFAKQSNNEKTRLTTEYLEKRFGNLNLIKNEQQLNFKIHGNKQFVQVLPFKDNKGLDWLIVIVVPEDDFMETINYNTRITIVLCVIALLVAIVFGLLVVGWITQPVLALKKSAISLQNGEWEKTVEIQRSDELGELANSFKSMAHQLQANFLEMQTLNKALLESESRLKQFLEAVPVGISIHDTTGQIYYANQTAKQFLDIEVIPTASHEQLAEVYQVYRATTNQLYPTLQLPVMRSLAGESVEVDDIELHQLNKIISLKVFSTPVFNDTGEIVYAIAAFVDVTEQKQAEHLLANYNQILQQQVTERTLELREQKEILQKIFEIIPVMICLSDKNGQIRLLNSEHERVMGWKREEVENIEYLMTECFPTPEERAFATQLSLDGKWHDFKIRVRDGRYVDTSWLRIDLTNGAILGIGQDITERKLAEEASILEERNRMAREIHDTLAQAFTAIAIHLGGALRVVENAEAVKEHITIARELSRTGLAEARASVQALRSPFLTNNDLCSALNQVATQICLASDAEIIYQVKGTPYTLPSEIESNLLRIGQEALSNATKHTNASLILMELIYSKRECVLRVKDNGQGFITDNLASNSSFGILGMRERCNNIGAEFTINSQLGQGTEILVSLNCITTVE</sequence>
<gene>
    <name evidence="16" type="ORF">DSM106972_050530</name>
</gene>
<keyword evidence="6" id="KW-0547">Nucleotide-binding</keyword>
<dbReference type="PROSITE" id="PS50112">
    <property type="entry name" value="PAS"/>
    <property type="match status" value="2"/>
</dbReference>
<dbReference type="InterPro" id="IPR033479">
    <property type="entry name" value="dCache_1"/>
</dbReference>
<comment type="caution">
    <text evidence="16">The sequence shown here is derived from an EMBL/GenBank/DDBJ whole genome shotgun (WGS) entry which is preliminary data.</text>
</comment>
<dbReference type="InterPro" id="IPR035965">
    <property type="entry name" value="PAS-like_dom_sf"/>
</dbReference>
<dbReference type="InterPro" id="IPR000700">
    <property type="entry name" value="PAS-assoc_C"/>
</dbReference>
<dbReference type="NCBIfam" id="TIGR00229">
    <property type="entry name" value="sensory_box"/>
    <property type="match status" value="1"/>
</dbReference>
<dbReference type="GO" id="GO:0046983">
    <property type="term" value="F:protein dimerization activity"/>
    <property type="evidence" value="ECO:0007669"/>
    <property type="project" value="InterPro"/>
</dbReference>
<feature type="domain" description="PAC" evidence="14">
    <location>
        <begin position="517"/>
        <end position="571"/>
    </location>
</feature>
<dbReference type="GO" id="GO:0000155">
    <property type="term" value="F:phosphorelay sensor kinase activity"/>
    <property type="evidence" value="ECO:0007669"/>
    <property type="project" value="InterPro"/>
</dbReference>
<evidence type="ECO:0000256" key="3">
    <source>
        <dbReference type="ARBA" id="ARBA00022553"/>
    </source>
</evidence>
<evidence type="ECO:0000256" key="12">
    <source>
        <dbReference type="SAM" id="Phobius"/>
    </source>
</evidence>
<keyword evidence="9 12" id="KW-1133">Transmembrane helix</keyword>
<evidence type="ECO:0000256" key="5">
    <source>
        <dbReference type="ARBA" id="ARBA00022692"/>
    </source>
</evidence>
<feature type="domain" description="PAS" evidence="13">
    <location>
        <begin position="440"/>
        <end position="478"/>
    </location>
</feature>
<dbReference type="InterPro" id="IPR029151">
    <property type="entry name" value="Sensor-like_sf"/>
</dbReference>
<dbReference type="Pfam" id="PF02518">
    <property type="entry name" value="HATPase_c"/>
    <property type="match status" value="1"/>
</dbReference>
<keyword evidence="2" id="KW-1003">Cell membrane</keyword>
<dbReference type="CDD" id="cd06225">
    <property type="entry name" value="HAMP"/>
    <property type="match status" value="1"/>
</dbReference>
<dbReference type="SUPFAM" id="SSF55874">
    <property type="entry name" value="ATPase domain of HSP90 chaperone/DNA topoisomerase II/histidine kinase"/>
    <property type="match status" value="1"/>
</dbReference>
<dbReference type="SUPFAM" id="SSF158472">
    <property type="entry name" value="HAMP domain-like"/>
    <property type="match status" value="1"/>
</dbReference>
<evidence type="ECO:0000256" key="10">
    <source>
        <dbReference type="ARBA" id="ARBA00023012"/>
    </source>
</evidence>
<comment type="subcellular location">
    <subcellularLocation>
        <location evidence="1">Cell membrane</location>
        <topology evidence="1">Multi-pass membrane protein</topology>
    </subcellularLocation>
</comment>
<keyword evidence="4" id="KW-0808">Transferase</keyword>
<keyword evidence="17" id="KW-1185">Reference proteome</keyword>
<dbReference type="EMBL" id="RSCL01000013">
    <property type="protein sequence ID" value="RUT03414.1"/>
    <property type="molecule type" value="Genomic_DNA"/>
</dbReference>
<dbReference type="CDD" id="cd16917">
    <property type="entry name" value="HATPase_UhpB-NarQ-NarX-like"/>
    <property type="match status" value="1"/>
</dbReference>
<organism evidence="16 17">
    <name type="scientific">Dulcicalothrix desertica PCC 7102</name>
    <dbReference type="NCBI Taxonomy" id="232991"/>
    <lineage>
        <taxon>Bacteria</taxon>
        <taxon>Bacillati</taxon>
        <taxon>Cyanobacteriota</taxon>
        <taxon>Cyanophyceae</taxon>
        <taxon>Nostocales</taxon>
        <taxon>Calotrichaceae</taxon>
        <taxon>Dulcicalothrix</taxon>
    </lineage>
</organism>
<dbReference type="GO" id="GO:0006355">
    <property type="term" value="P:regulation of DNA-templated transcription"/>
    <property type="evidence" value="ECO:0007669"/>
    <property type="project" value="InterPro"/>
</dbReference>
<dbReference type="GO" id="GO:0005886">
    <property type="term" value="C:plasma membrane"/>
    <property type="evidence" value="ECO:0007669"/>
    <property type="project" value="UniProtKB-SubCell"/>
</dbReference>
<dbReference type="Gene3D" id="3.30.450.20">
    <property type="entry name" value="PAS domain"/>
    <property type="match status" value="3"/>
</dbReference>
<evidence type="ECO:0000256" key="11">
    <source>
        <dbReference type="ARBA" id="ARBA00023136"/>
    </source>
</evidence>
<dbReference type="Pfam" id="PF00989">
    <property type="entry name" value="PAS"/>
    <property type="match status" value="1"/>
</dbReference>
<dbReference type="InterPro" id="IPR011712">
    <property type="entry name" value="Sig_transdc_His_kin_sub3_dim/P"/>
</dbReference>
<accession>A0A3S1CIJ6</accession>